<evidence type="ECO:0000313" key="2">
    <source>
        <dbReference type="Proteomes" id="UP000478052"/>
    </source>
</evidence>
<dbReference type="Proteomes" id="UP000478052">
    <property type="component" value="Unassembled WGS sequence"/>
</dbReference>
<dbReference type="PANTHER" id="PTHR46880">
    <property type="entry name" value="RAS-ASSOCIATING DOMAIN-CONTAINING PROTEIN"/>
    <property type="match status" value="1"/>
</dbReference>
<dbReference type="InterPro" id="IPR012337">
    <property type="entry name" value="RNaseH-like_sf"/>
</dbReference>
<evidence type="ECO:0000313" key="1">
    <source>
        <dbReference type="EMBL" id="KAF0704023.1"/>
    </source>
</evidence>
<proteinExistence type="predicted"/>
<organism evidence="1 2">
    <name type="scientific">Aphis craccivora</name>
    <name type="common">Cowpea aphid</name>
    <dbReference type="NCBI Taxonomy" id="307492"/>
    <lineage>
        <taxon>Eukaryota</taxon>
        <taxon>Metazoa</taxon>
        <taxon>Ecdysozoa</taxon>
        <taxon>Arthropoda</taxon>
        <taxon>Hexapoda</taxon>
        <taxon>Insecta</taxon>
        <taxon>Pterygota</taxon>
        <taxon>Neoptera</taxon>
        <taxon>Paraneoptera</taxon>
        <taxon>Hemiptera</taxon>
        <taxon>Sternorrhyncha</taxon>
        <taxon>Aphidomorpha</taxon>
        <taxon>Aphidoidea</taxon>
        <taxon>Aphididae</taxon>
        <taxon>Aphidini</taxon>
        <taxon>Aphis</taxon>
        <taxon>Aphis</taxon>
    </lineage>
</organism>
<dbReference type="PANTHER" id="PTHR46880:SF8">
    <property type="entry name" value="E3 SUMO-PROTEIN LIGASE KIAA1586"/>
    <property type="match status" value="1"/>
</dbReference>
<dbReference type="AlphaFoldDB" id="A0A6G0VS05"/>
<comment type="caution">
    <text evidence="1">The sequence shown here is derived from an EMBL/GenBank/DDBJ whole genome shotgun (WGS) entry which is preliminary data.</text>
</comment>
<sequence>MSSKYTGLYKKLGSPQFVLDLALMYDILKELSYLFNQLQSHTVTLLQAYQLIKRTIRVLEYLESFKTLDGEHVSEAKEAQIIMLFKTINVDIRHGENEIQQLGRRFVLNTSVLVQGMRNFIHNNTMNEEIQELNILIKTLPVSTAECERGFSLMNITCSDLRSKLTIKNKANLMFININGPPLSIWKMEPNQICRKLAVAAQIGR</sequence>
<name>A0A6G0VS05_APHCR</name>
<dbReference type="OrthoDB" id="6610782at2759"/>
<dbReference type="SUPFAM" id="SSF53098">
    <property type="entry name" value="Ribonuclease H-like"/>
    <property type="match status" value="1"/>
</dbReference>
<protein>
    <submittedName>
        <fullName evidence="1">E3 SUMO-protein ligase KIAA1586-like</fullName>
    </submittedName>
</protein>
<keyword evidence="1" id="KW-0436">Ligase</keyword>
<accession>A0A6G0VS05</accession>
<reference evidence="1 2" key="1">
    <citation type="submission" date="2019-08" db="EMBL/GenBank/DDBJ databases">
        <title>Whole genome of Aphis craccivora.</title>
        <authorList>
            <person name="Voronova N.V."/>
            <person name="Shulinski R.S."/>
            <person name="Bandarenka Y.V."/>
            <person name="Zhorov D.G."/>
            <person name="Warner D."/>
        </authorList>
    </citation>
    <scope>NUCLEOTIDE SEQUENCE [LARGE SCALE GENOMIC DNA]</scope>
    <source>
        <strain evidence="1">180601</strain>
        <tissue evidence="1">Whole Body</tissue>
    </source>
</reference>
<dbReference type="EMBL" id="VUJU01013678">
    <property type="protein sequence ID" value="KAF0704023.1"/>
    <property type="molecule type" value="Genomic_DNA"/>
</dbReference>
<keyword evidence="2" id="KW-1185">Reference proteome</keyword>
<dbReference type="GO" id="GO:0016874">
    <property type="term" value="F:ligase activity"/>
    <property type="evidence" value="ECO:0007669"/>
    <property type="project" value="UniProtKB-KW"/>
</dbReference>
<gene>
    <name evidence="1" type="ORF">FWK35_00034238</name>
</gene>